<dbReference type="EMBL" id="AZHX01000487">
    <property type="protein sequence ID" value="ETX07268.1"/>
    <property type="molecule type" value="Genomic_DNA"/>
</dbReference>
<name>W4MAQ5_9BACT</name>
<keyword evidence="2" id="KW-1185">Reference proteome</keyword>
<dbReference type="Proteomes" id="UP000019140">
    <property type="component" value="Unassembled WGS sequence"/>
</dbReference>
<reference evidence="1 2" key="1">
    <citation type="journal article" date="2014" name="Nature">
        <title>An environmental bacterial taxon with a large and distinct metabolic repertoire.</title>
        <authorList>
            <person name="Wilson M.C."/>
            <person name="Mori T."/>
            <person name="Ruckert C."/>
            <person name="Uria A.R."/>
            <person name="Helf M.J."/>
            <person name="Takada K."/>
            <person name="Gernert C."/>
            <person name="Steffens U.A."/>
            <person name="Heycke N."/>
            <person name="Schmitt S."/>
            <person name="Rinke C."/>
            <person name="Helfrich E.J."/>
            <person name="Brachmann A.O."/>
            <person name="Gurgui C."/>
            <person name="Wakimoto T."/>
            <person name="Kracht M."/>
            <person name="Crusemann M."/>
            <person name="Hentschel U."/>
            <person name="Abe I."/>
            <person name="Matsunaga S."/>
            <person name="Kalinowski J."/>
            <person name="Takeyama H."/>
            <person name="Piel J."/>
        </authorList>
    </citation>
    <scope>NUCLEOTIDE SEQUENCE [LARGE SCALE GENOMIC DNA]</scope>
    <source>
        <strain evidence="2">TSY2</strain>
    </source>
</reference>
<comment type="caution">
    <text evidence="1">The sequence shown here is derived from an EMBL/GenBank/DDBJ whole genome shotgun (WGS) entry which is preliminary data.</text>
</comment>
<dbReference type="AlphaFoldDB" id="W4MAQ5"/>
<gene>
    <name evidence="1" type="ORF">ETSY2_12150</name>
</gene>
<accession>W4MAQ5</accession>
<evidence type="ECO:0000313" key="1">
    <source>
        <dbReference type="EMBL" id="ETX07268.1"/>
    </source>
</evidence>
<organism evidence="1 2">
    <name type="scientific">Candidatus Entotheonella gemina</name>
    <dbReference type="NCBI Taxonomy" id="1429439"/>
    <lineage>
        <taxon>Bacteria</taxon>
        <taxon>Pseudomonadati</taxon>
        <taxon>Nitrospinota/Tectimicrobiota group</taxon>
        <taxon>Candidatus Tectimicrobiota</taxon>
        <taxon>Candidatus Entotheonellia</taxon>
        <taxon>Candidatus Entotheonellales</taxon>
        <taxon>Candidatus Entotheonellaceae</taxon>
        <taxon>Candidatus Entotheonella</taxon>
    </lineage>
</organism>
<protein>
    <submittedName>
        <fullName evidence="1">Uncharacterized protein</fullName>
    </submittedName>
</protein>
<sequence>MRLKTGQLDISCHPRPQLHLQWLQELHVQQLREVLAMKKLTPEQIGLDFEALLALIGEERALNLIGQEKVLDLIGEEQVFEDLLRRKGEQWLHEQLERRAQPSEEPETP</sequence>
<proteinExistence type="predicted"/>
<evidence type="ECO:0000313" key="2">
    <source>
        <dbReference type="Proteomes" id="UP000019140"/>
    </source>
</evidence>
<dbReference type="HOGENOM" id="CLU_173849_0_0_7"/>